<name>A9KQ25_LACP7</name>
<evidence type="ECO:0000313" key="2">
    <source>
        <dbReference type="Proteomes" id="UP000000370"/>
    </source>
</evidence>
<dbReference type="KEGG" id="cpy:Cphy_2980"/>
<proteinExistence type="predicted"/>
<gene>
    <name evidence="1" type="ordered locus">Cphy_2980</name>
</gene>
<dbReference type="AlphaFoldDB" id="A9KQ25"/>
<dbReference type="EMBL" id="CP000885">
    <property type="protein sequence ID" value="ABX43337.1"/>
    <property type="molecule type" value="Genomic_DNA"/>
</dbReference>
<dbReference type="RefSeq" id="WP_012200988.1">
    <property type="nucleotide sequence ID" value="NC_010001.1"/>
</dbReference>
<evidence type="ECO:0000313" key="1">
    <source>
        <dbReference type="EMBL" id="ABX43337.1"/>
    </source>
</evidence>
<dbReference type="eggNOG" id="ENOG50315NS">
    <property type="taxonomic scope" value="Bacteria"/>
</dbReference>
<dbReference type="HOGENOM" id="CLU_1127552_0_0_9"/>
<dbReference type="STRING" id="357809.Cphy_2980"/>
<reference evidence="2" key="1">
    <citation type="submission" date="2007-11" db="EMBL/GenBank/DDBJ databases">
        <title>Complete genome sequence of Clostridium phytofermentans ISDg.</title>
        <authorList>
            <person name="Leschine S.B."/>
            <person name="Warnick T.A."/>
            <person name="Blanchard J.L."/>
            <person name="Schnell D.J."/>
            <person name="Petit E.L."/>
            <person name="LaTouf W.G."/>
            <person name="Copeland A."/>
            <person name="Lucas S."/>
            <person name="Lapidus A."/>
            <person name="Barry K."/>
            <person name="Glavina del Rio T."/>
            <person name="Dalin E."/>
            <person name="Tice H."/>
            <person name="Pitluck S."/>
            <person name="Kiss H."/>
            <person name="Brettin T."/>
            <person name="Bruce D."/>
            <person name="Detter J.C."/>
            <person name="Han C."/>
            <person name="Kuske C."/>
            <person name="Schmutz J."/>
            <person name="Larimer F."/>
            <person name="Land M."/>
            <person name="Hauser L."/>
            <person name="Kyrpides N."/>
            <person name="Kim E.A."/>
            <person name="Richardson P."/>
        </authorList>
    </citation>
    <scope>NUCLEOTIDE SEQUENCE [LARGE SCALE GENOMIC DNA]</scope>
    <source>
        <strain evidence="2">ATCC 700394 / DSM 18823 / ISDg</strain>
    </source>
</reference>
<dbReference type="OrthoDB" id="9877891at2"/>
<organism evidence="1 2">
    <name type="scientific">Lachnoclostridium phytofermentans (strain ATCC 700394 / DSM 18823 / ISDg)</name>
    <name type="common">Clostridium phytofermentans</name>
    <dbReference type="NCBI Taxonomy" id="357809"/>
    <lineage>
        <taxon>Bacteria</taxon>
        <taxon>Bacillati</taxon>
        <taxon>Bacillota</taxon>
        <taxon>Clostridia</taxon>
        <taxon>Lachnospirales</taxon>
        <taxon>Lachnospiraceae</taxon>
    </lineage>
</organism>
<protein>
    <submittedName>
        <fullName evidence="1">Uncharacterized protein</fullName>
    </submittedName>
</protein>
<accession>A9KQ25</accession>
<keyword evidence="2" id="KW-1185">Reference proteome</keyword>
<dbReference type="Proteomes" id="UP000000370">
    <property type="component" value="Chromosome"/>
</dbReference>
<sequence length="246" mass="28011">MELREYQELWDNKTREVNKLVRDLEDVEGRLSMVGESTVVCLYTEIDGKPVGTTKVSDLLPEPIMAELFTKVMHELQGVRNDRATKLDEILGIKRKPAIINPEFETAVQEMIESSKANKPPRYVAKQDVIEEPKKNTKESKMKVDEITDMLKAGETMSAIAKFYGYKGDGMVRKFIEKNNITVGQSPKEVHPNESDISTIKAVYTNGPFNMHQLADEFRVDAKTMYAFVKKHGLDKPVKKDPFKGR</sequence>